<dbReference type="PANTHER" id="PTHR11530">
    <property type="entry name" value="D-AMINO ACID OXIDASE"/>
    <property type="match status" value="1"/>
</dbReference>
<keyword evidence="11" id="KW-1185">Reference proteome</keyword>
<evidence type="ECO:0000256" key="5">
    <source>
        <dbReference type="ARBA" id="ARBA00023002"/>
    </source>
</evidence>
<dbReference type="Gene3D" id="3.40.50.720">
    <property type="entry name" value="NAD(P)-binding Rossmann-like Domain"/>
    <property type="match status" value="1"/>
</dbReference>
<dbReference type="PIRSF" id="PIRSF000189">
    <property type="entry name" value="D-aa_oxidase"/>
    <property type="match status" value="1"/>
</dbReference>
<evidence type="ECO:0000256" key="1">
    <source>
        <dbReference type="ARBA" id="ARBA00001974"/>
    </source>
</evidence>
<dbReference type="Gene3D" id="3.30.9.10">
    <property type="entry name" value="D-Amino Acid Oxidase, subunit A, domain 2"/>
    <property type="match status" value="1"/>
</dbReference>
<keyword evidence="4" id="KW-0274">FAD</keyword>
<dbReference type="InterPro" id="IPR006076">
    <property type="entry name" value="FAD-dep_OxRdtase"/>
</dbReference>
<feature type="domain" description="FAD dependent oxidoreductase" evidence="9">
    <location>
        <begin position="3"/>
        <end position="302"/>
    </location>
</feature>
<evidence type="ECO:0000256" key="2">
    <source>
        <dbReference type="ARBA" id="ARBA00006730"/>
    </source>
</evidence>
<gene>
    <name evidence="10" type="ORF">GCM10009844_39520</name>
</gene>
<proteinExistence type="inferred from homology"/>
<evidence type="ECO:0000256" key="7">
    <source>
        <dbReference type="ARBA" id="ARBA00039751"/>
    </source>
</evidence>
<evidence type="ECO:0000313" key="11">
    <source>
        <dbReference type="Proteomes" id="UP001501771"/>
    </source>
</evidence>
<dbReference type="Proteomes" id="UP001501771">
    <property type="component" value="Unassembled WGS sequence"/>
</dbReference>
<dbReference type="EMBL" id="BAAAQR010000015">
    <property type="protein sequence ID" value="GAA2154135.1"/>
    <property type="molecule type" value="Genomic_DNA"/>
</dbReference>
<name>A0ABP5LVB9_9ACTN</name>
<dbReference type="Pfam" id="PF01266">
    <property type="entry name" value="DAO"/>
    <property type="match status" value="1"/>
</dbReference>
<evidence type="ECO:0000256" key="4">
    <source>
        <dbReference type="ARBA" id="ARBA00022827"/>
    </source>
</evidence>
<sequence>MSRVIVVGAGVVGLTCAVRLLEAGHRVDVVARDLPLETTSAVAAAIWYPYRALPQDKVTAWGATTYAVLAALGAPEQYGGSPEAGVRMVEGTEVFTRRQADPWWRSAVAGLDRETALPEGYVDGWTFTTPVVEMPVYLRWLTGRVAELGGTVTRLNLRALPEGADLVVNCSGLGSRLLGSDRTVVPVRGQVLYLEQVGLDHWWLDGAGPTYVVPREHDVVVGGTDQEGEWSRTPSAESAADILERATRLVPALRGATVLRQKVGLRPVRPAVRLERSGRVVHCYGHGGAGITLSWGCADEVVGLAANGGAGDD</sequence>
<keyword evidence="5" id="KW-0560">Oxidoreductase</keyword>
<evidence type="ECO:0000313" key="10">
    <source>
        <dbReference type="EMBL" id="GAA2154135.1"/>
    </source>
</evidence>
<protein>
    <recommendedName>
        <fullName evidence="7">D-amino-acid oxidase</fullName>
        <ecNumber evidence="6">1.4.3.3</ecNumber>
    </recommendedName>
</protein>
<evidence type="ECO:0000256" key="8">
    <source>
        <dbReference type="ARBA" id="ARBA00049547"/>
    </source>
</evidence>
<reference evidence="11" key="1">
    <citation type="journal article" date="2019" name="Int. J. Syst. Evol. Microbiol.">
        <title>The Global Catalogue of Microorganisms (GCM) 10K type strain sequencing project: providing services to taxonomists for standard genome sequencing and annotation.</title>
        <authorList>
            <consortium name="The Broad Institute Genomics Platform"/>
            <consortium name="The Broad Institute Genome Sequencing Center for Infectious Disease"/>
            <person name="Wu L."/>
            <person name="Ma J."/>
        </authorList>
    </citation>
    <scope>NUCLEOTIDE SEQUENCE [LARGE SCALE GENOMIC DNA]</scope>
    <source>
        <strain evidence="11">JCM 16022</strain>
    </source>
</reference>
<dbReference type="SUPFAM" id="SSF54373">
    <property type="entry name" value="FAD-linked reductases, C-terminal domain"/>
    <property type="match status" value="1"/>
</dbReference>
<comment type="caution">
    <text evidence="10">The sequence shown here is derived from an EMBL/GenBank/DDBJ whole genome shotgun (WGS) entry which is preliminary data.</text>
</comment>
<organism evidence="10 11">
    <name type="scientific">Nocardioides koreensis</name>
    <dbReference type="NCBI Taxonomy" id="433651"/>
    <lineage>
        <taxon>Bacteria</taxon>
        <taxon>Bacillati</taxon>
        <taxon>Actinomycetota</taxon>
        <taxon>Actinomycetes</taxon>
        <taxon>Propionibacteriales</taxon>
        <taxon>Nocardioidaceae</taxon>
        <taxon>Nocardioides</taxon>
    </lineage>
</organism>
<comment type="cofactor">
    <cofactor evidence="1">
        <name>FAD</name>
        <dbReference type="ChEBI" id="CHEBI:57692"/>
    </cofactor>
</comment>
<keyword evidence="3" id="KW-0285">Flavoprotein</keyword>
<dbReference type="SUPFAM" id="SSF51971">
    <property type="entry name" value="Nucleotide-binding domain"/>
    <property type="match status" value="1"/>
</dbReference>
<comment type="similarity">
    <text evidence="2">Belongs to the DAMOX/DASOX family.</text>
</comment>
<comment type="catalytic activity">
    <reaction evidence="8">
        <text>a D-alpha-amino acid + O2 + H2O = a 2-oxocarboxylate + H2O2 + NH4(+)</text>
        <dbReference type="Rhea" id="RHEA:21816"/>
        <dbReference type="ChEBI" id="CHEBI:15377"/>
        <dbReference type="ChEBI" id="CHEBI:15379"/>
        <dbReference type="ChEBI" id="CHEBI:16240"/>
        <dbReference type="ChEBI" id="CHEBI:28938"/>
        <dbReference type="ChEBI" id="CHEBI:35179"/>
        <dbReference type="ChEBI" id="CHEBI:59871"/>
        <dbReference type="EC" id="1.4.3.3"/>
    </reaction>
    <physiologicalReaction direction="left-to-right" evidence="8">
        <dbReference type="Rhea" id="RHEA:21817"/>
    </physiologicalReaction>
</comment>
<dbReference type="RefSeq" id="WP_344156559.1">
    <property type="nucleotide sequence ID" value="NZ_BAAAQR010000015.1"/>
</dbReference>
<dbReference type="InterPro" id="IPR023209">
    <property type="entry name" value="DAO"/>
</dbReference>
<dbReference type="PANTHER" id="PTHR11530:SF11">
    <property type="entry name" value="D-ASPARTATE OXIDASE"/>
    <property type="match status" value="1"/>
</dbReference>
<evidence type="ECO:0000256" key="3">
    <source>
        <dbReference type="ARBA" id="ARBA00022630"/>
    </source>
</evidence>
<accession>A0ABP5LVB9</accession>
<evidence type="ECO:0000259" key="9">
    <source>
        <dbReference type="Pfam" id="PF01266"/>
    </source>
</evidence>
<evidence type="ECO:0000256" key="6">
    <source>
        <dbReference type="ARBA" id="ARBA00039101"/>
    </source>
</evidence>
<dbReference type="EC" id="1.4.3.3" evidence="6"/>